<evidence type="ECO:0008006" key="3">
    <source>
        <dbReference type="Google" id="ProtNLM"/>
    </source>
</evidence>
<sequence>MDTAKAKRALKKLAKQKGISEKEVRREIEIAIEEAMKSPELQAQAFWKSIPHKGEQLTPEEVIAYIADMVKE</sequence>
<dbReference type="Gene3D" id="1.10.10.10">
    <property type="entry name" value="Winged helix-like DNA-binding domain superfamily/Winged helix DNA-binding domain"/>
    <property type="match status" value="1"/>
</dbReference>
<accession>A0A4Y7RAA5</accession>
<protein>
    <recommendedName>
        <fullName evidence="3">Sporulation initiation factor Spo0A C-terminal domain-containing protein</fullName>
    </recommendedName>
</protein>
<proteinExistence type="predicted"/>
<dbReference type="Proteomes" id="UP000298324">
    <property type="component" value="Unassembled WGS sequence"/>
</dbReference>
<dbReference type="InterPro" id="IPR036388">
    <property type="entry name" value="WH-like_DNA-bd_sf"/>
</dbReference>
<organism evidence="1 2">
    <name type="scientific">Pelotomaculum schinkii</name>
    <dbReference type="NCBI Taxonomy" id="78350"/>
    <lineage>
        <taxon>Bacteria</taxon>
        <taxon>Bacillati</taxon>
        <taxon>Bacillota</taxon>
        <taxon>Clostridia</taxon>
        <taxon>Eubacteriales</taxon>
        <taxon>Desulfotomaculaceae</taxon>
        <taxon>Pelotomaculum</taxon>
    </lineage>
</organism>
<dbReference type="AlphaFoldDB" id="A0A4Y7RAA5"/>
<gene>
    <name evidence="1" type="ORF">Psch_02644</name>
</gene>
<name>A0A4Y7RAA5_9FIRM</name>
<keyword evidence="2" id="KW-1185">Reference proteome</keyword>
<dbReference type="RefSeq" id="WP_190240600.1">
    <property type="nucleotide sequence ID" value="NZ_QFGA01000002.1"/>
</dbReference>
<reference evidence="1 2" key="1">
    <citation type="journal article" date="2018" name="Environ. Microbiol.">
        <title>Novel energy conservation strategies and behaviour of Pelotomaculum schinkii driving syntrophic propionate catabolism.</title>
        <authorList>
            <person name="Hidalgo-Ahumada C.A.P."/>
            <person name="Nobu M.K."/>
            <person name="Narihiro T."/>
            <person name="Tamaki H."/>
            <person name="Liu W.T."/>
            <person name="Kamagata Y."/>
            <person name="Stams A.J.M."/>
            <person name="Imachi H."/>
            <person name="Sousa D.Z."/>
        </authorList>
    </citation>
    <scope>NUCLEOTIDE SEQUENCE [LARGE SCALE GENOMIC DNA]</scope>
    <source>
        <strain evidence="1 2">HH</strain>
    </source>
</reference>
<comment type="caution">
    <text evidence="1">The sequence shown here is derived from an EMBL/GenBank/DDBJ whole genome shotgun (WGS) entry which is preliminary data.</text>
</comment>
<evidence type="ECO:0000313" key="1">
    <source>
        <dbReference type="EMBL" id="TEB05603.1"/>
    </source>
</evidence>
<dbReference type="EMBL" id="QFGA01000002">
    <property type="protein sequence ID" value="TEB05603.1"/>
    <property type="molecule type" value="Genomic_DNA"/>
</dbReference>
<evidence type="ECO:0000313" key="2">
    <source>
        <dbReference type="Proteomes" id="UP000298324"/>
    </source>
</evidence>